<evidence type="ECO:0000256" key="2">
    <source>
        <dbReference type="ARBA" id="ARBA00022723"/>
    </source>
</evidence>
<dbReference type="SUPFAM" id="SSF51197">
    <property type="entry name" value="Clavaminate synthase-like"/>
    <property type="match status" value="1"/>
</dbReference>
<dbReference type="PANTHER" id="PTHR13096">
    <property type="entry name" value="MINA53 MYC INDUCED NUCLEAR ANTIGEN"/>
    <property type="match status" value="1"/>
</dbReference>
<protein>
    <recommendedName>
        <fullName evidence="4">JmjC domain-containing protein</fullName>
    </recommendedName>
</protein>
<dbReference type="GO" id="GO:0046872">
    <property type="term" value="F:metal ion binding"/>
    <property type="evidence" value="ECO:0007669"/>
    <property type="project" value="UniProtKB-KW"/>
</dbReference>
<evidence type="ECO:0000256" key="3">
    <source>
        <dbReference type="ARBA" id="ARBA00023004"/>
    </source>
</evidence>
<dbReference type="PROSITE" id="PS51184">
    <property type="entry name" value="JMJC"/>
    <property type="match status" value="1"/>
</dbReference>
<sequence length="403" mass="44476">MDHHLIAAIEKALDWHGPHALGRGFARGSITDPALCPRLLTPATVLDTIMRRVLGPPQLRCFQNGTELHPDQYLTTQTTRRGQALTMANMDRLAHLLDDGATLVLDALDTFDPTMEAACRALQWWSRELVQVNTYLTTRATAGFSLHWDDHDVLILQIAGEKTWEVRGASRPVPMYRDAEPNTQPGKTIVWSGTLTAGEVMHIPRGFWHQATRTGRDDNGFSLHVTFGFVQRTGVDWLSWAADRARELERFRHDLDRWGTPQQRHQQQRDLTTAVADVLSTYPPEAYLTAREQERPPHRHVATRGVFGPPTDVVCVTDFPPCITDHGDRVEVTAAGKQLVLAARTLPAVRLLLSGNPVNLAGVHEATGIDTAALAATLLREGLCAELTAPLSSGYTGLITSAP</sequence>
<dbReference type="EMBL" id="CP007155">
    <property type="protein sequence ID" value="AHH98684.1"/>
    <property type="molecule type" value="Genomic_DNA"/>
</dbReference>
<name>W5WKK3_9PSEU</name>
<reference evidence="5 6" key="1">
    <citation type="journal article" date="2014" name="BMC Genomics">
        <title>Complete genome sequence of producer of the glycopeptide antibiotic Aculeximycin Kutzneria albida DSM 43870T, a representative of minor genus of Pseudonocardiaceae.</title>
        <authorList>
            <person name="Rebets Y."/>
            <person name="Tokovenko B."/>
            <person name="Lushchyk I."/>
            <person name="Ruckert C."/>
            <person name="Zaburannyi N."/>
            <person name="Bechthold A."/>
            <person name="Kalinowski J."/>
            <person name="Luzhetskyy A."/>
        </authorList>
    </citation>
    <scope>NUCLEOTIDE SEQUENCE [LARGE SCALE GENOMIC DNA]</scope>
    <source>
        <strain evidence="5">DSM 43870</strain>
    </source>
</reference>
<evidence type="ECO:0000256" key="1">
    <source>
        <dbReference type="ARBA" id="ARBA00001954"/>
    </source>
</evidence>
<dbReference type="RefSeq" id="WP_025358662.1">
    <property type="nucleotide sequence ID" value="NZ_CP007155.1"/>
</dbReference>
<evidence type="ECO:0000313" key="5">
    <source>
        <dbReference type="EMBL" id="AHH98684.1"/>
    </source>
</evidence>
<dbReference type="InterPro" id="IPR039994">
    <property type="entry name" value="NO66-like"/>
</dbReference>
<feature type="domain" description="JmjC" evidence="4">
    <location>
        <begin position="101"/>
        <end position="246"/>
    </location>
</feature>
<dbReference type="Proteomes" id="UP000019225">
    <property type="component" value="Chromosome"/>
</dbReference>
<keyword evidence="6" id="KW-1185">Reference proteome</keyword>
<dbReference type="HOGENOM" id="CLU_013645_1_1_11"/>
<dbReference type="PATRIC" id="fig|1449976.3.peg.5339"/>
<dbReference type="KEGG" id="kal:KALB_5322"/>
<dbReference type="eggNOG" id="COG2850">
    <property type="taxonomic scope" value="Bacteria"/>
</dbReference>
<dbReference type="AlphaFoldDB" id="W5WKK3"/>
<dbReference type="OrthoDB" id="9764016at2"/>
<dbReference type="Gene3D" id="2.60.120.650">
    <property type="entry name" value="Cupin"/>
    <property type="match status" value="1"/>
</dbReference>
<gene>
    <name evidence="5" type="ORF">KALB_5322</name>
</gene>
<evidence type="ECO:0000259" key="4">
    <source>
        <dbReference type="PROSITE" id="PS51184"/>
    </source>
</evidence>
<keyword evidence="2" id="KW-0479">Metal-binding</keyword>
<dbReference type="PANTHER" id="PTHR13096:SF8">
    <property type="entry name" value="RIBOSOMAL OXYGENASE 1"/>
    <property type="match status" value="1"/>
</dbReference>
<proteinExistence type="predicted"/>
<accession>W5WKK3</accession>
<keyword evidence="3" id="KW-0408">Iron</keyword>
<comment type="cofactor">
    <cofactor evidence="1">
        <name>Fe(2+)</name>
        <dbReference type="ChEBI" id="CHEBI:29033"/>
    </cofactor>
</comment>
<evidence type="ECO:0000313" key="6">
    <source>
        <dbReference type="Proteomes" id="UP000019225"/>
    </source>
</evidence>
<dbReference type="STRING" id="1449976.KALB_5322"/>
<dbReference type="Pfam" id="PF08007">
    <property type="entry name" value="JmjC_2"/>
    <property type="match status" value="1"/>
</dbReference>
<organism evidence="5 6">
    <name type="scientific">Kutzneria albida DSM 43870</name>
    <dbReference type="NCBI Taxonomy" id="1449976"/>
    <lineage>
        <taxon>Bacteria</taxon>
        <taxon>Bacillati</taxon>
        <taxon>Actinomycetota</taxon>
        <taxon>Actinomycetes</taxon>
        <taxon>Pseudonocardiales</taxon>
        <taxon>Pseudonocardiaceae</taxon>
        <taxon>Kutzneria</taxon>
    </lineage>
</organism>
<dbReference type="InterPro" id="IPR003347">
    <property type="entry name" value="JmjC_dom"/>
</dbReference>